<dbReference type="PROSITE" id="PS51257">
    <property type="entry name" value="PROKAR_LIPOPROTEIN"/>
    <property type="match status" value="1"/>
</dbReference>
<keyword evidence="8" id="KW-1185">Reference proteome</keyword>
<keyword evidence="5" id="KW-0732">Signal</keyword>
<name>A0A316TP42_9BACT</name>
<dbReference type="Gene3D" id="3.10.50.40">
    <property type="match status" value="1"/>
</dbReference>
<feature type="chain" id="PRO_5016377413" description="Peptidyl-prolyl cis-trans isomerase" evidence="5">
    <location>
        <begin position="21"/>
        <end position="179"/>
    </location>
</feature>
<dbReference type="EMBL" id="QGGB01000007">
    <property type="protein sequence ID" value="PWN06377.1"/>
    <property type="molecule type" value="Genomic_DNA"/>
</dbReference>
<dbReference type="AlphaFoldDB" id="A0A316TP42"/>
<dbReference type="EC" id="5.2.1.8" evidence="4"/>
<dbReference type="SUPFAM" id="SSF54534">
    <property type="entry name" value="FKBP-like"/>
    <property type="match status" value="1"/>
</dbReference>
<evidence type="ECO:0000259" key="6">
    <source>
        <dbReference type="PROSITE" id="PS50059"/>
    </source>
</evidence>
<evidence type="ECO:0000256" key="4">
    <source>
        <dbReference type="RuleBase" id="RU003915"/>
    </source>
</evidence>
<protein>
    <recommendedName>
        <fullName evidence="4">Peptidyl-prolyl cis-trans isomerase</fullName>
        <ecNumber evidence="4">5.2.1.8</ecNumber>
    </recommendedName>
</protein>
<dbReference type="GO" id="GO:0003755">
    <property type="term" value="F:peptidyl-prolyl cis-trans isomerase activity"/>
    <property type="evidence" value="ECO:0007669"/>
    <property type="project" value="UniProtKB-UniRule"/>
</dbReference>
<accession>A0A316TP42</accession>
<comment type="similarity">
    <text evidence="4">Belongs to the FKBP-type PPIase family.</text>
</comment>
<dbReference type="Pfam" id="PF00254">
    <property type="entry name" value="FKBP_C"/>
    <property type="match status" value="1"/>
</dbReference>
<comment type="catalytic activity">
    <reaction evidence="1 3 4">
        <text>[protein]-peptidylproline (omega=180) = [protein]-peptidylproline (omega=0)</text>
        <dbReference type="Rhea" id="RHEA:16237"/>
        <dbReference type="Rhea" id="RHEA-COMP:10747"/>
        <dbReference type="Rhea" id="RHEA-COMP:10748"/>
        <dbReference type="ChEBI" id="CHEBI:83833"/>
        <dbReference type="ChEBI" id="CHEBI:83834"/>
        <dbReference type="EC" id="5.2.1.8"/>
    </reaction>
</comment>
<evidence type="ECO:0000256" key="1">
    <source>
        <dbReference type="ARBA" id="ARBA00000971"/>
    </source>
</evidence>
<feature type="domain" description="PPIase FKBP-type" evidence="6">
    <location>
        <begin position="72"/>
        <end position="178"/>
    </location>
</feature>
<evidence type="ECO:0000256" key="5">
    <source>
        <dbReference type="SAM" id="SignalP"/>
    </source>
</evidence>
<dbReference type="InterPro" id="IPR001179">
    <property type="entry name" value="PPIase_FKBP_dom"/>
</dbReference>
<keyword evidence="2 3" id="KW-0697">Rotamase</keyword>
<organism evidence="7 8">
    <name type="scientific">Rhodohalobacter mucosus</name>
    <dbReference type="NCBI Taxonomy" id="2079485"/>
    <lineage>
        <taxon>Bacteria</taxon>
        <taxon>Pseudomonadati</taxon>
        <taxon>Balneolota</taxon>
        <taxon>Balneolia</taxon>
        <taxon>Balneolales</taxon>
        <taxon>Balneolaceae</taxon>
        <taxon>Rhodohalobacter</taxon>
    </lineage>
</organism>
<dbReference type="InterPro" id="IPR046357">
    <property type="entry name" value="PPIase_dom_sf"/>
</dbReference>
<proteinExistence type="inferred from homology"/>
<evidence type="ECO:0000256" key="3">
    <source>
        <dbReference type="PROSITE-ProRule" id="PRU00277"/>
    </source>
</evidence>
<gene>
    <name evidence="7" type="ORF">DDZ15_11185</name>
</gene>
<evidence type="ECO:0000313" key="8">
    <source>
        <dbReference type="Proteomes" id="UP000245533"/>
    </source>
</evidence>
<reference evidence="7 8" key="1">
    <citation type="submission" date="2018-05" db="EMBL/GenBank/DDBJ databases">
        <title>Rhodohalobacter halophilus gen. nov., sp. nov., a moderately halophilic member of the family Balneolaceae.</title>
        <authorList>
            <person name="Liu Z.-W."/>
        </authorList>
    </citation>
    <scope>NUCLEOTIDE SEQUENCE [LARGE SCALE GENOMIC DNA]</scope>
    <source>
        <strain evidence="7 8">8A47</strain>
    </source>
</reference>
<sequence>MQISVLRLIPALLVIFILSSCDTTDPFSFEPPDFSTVPPAFDYTEVDPVTVEPGIDVHVLEEGTGTFSVTQRDQISFLVTLRSLDGDIIYSSFSNGNALPITNQRVDQIRLSNGIINPRSPILLYTSGLRKGLTGMKVGEIRTIIVSPEQGYADVTAGLTAEYSESTLQYDIELTNIVN</sequence>
<dbReference type="PROSITE" id="PS50059">
    <property type="entry name" value="FKBP_PPIASE"/>
    <property type="match status" value="1"/>
</dbReference>
<dbReference type="Proteomes" id="UP000245533">
    <property type="component" value="Unassembled WGS sequence"/>
</dbReference>
<keyword evidence="3 4" id="KW-0413">Isomerase</keyword>
<feature type="signal peptide" evidence="5">
    <location>
        <begin position="1"/>
        <end position="20"/>
    </location>
</feature>
<comment type="caution">
    <text evidence="7">The sequence shown here is derived from an EMBL/GenBank/DDBJ whole genome shotgun (WGS) entry which is preliminary data.</text>
</comment>
<evidence type="ECO:0000313" key="7">
    <source>
        <dbReference type="EMBL" id="PWN06377.1"/>
    </source>
</evidence>
<evidence type="ECO:0000256" key="2">
    <source>
        <dbReference type="ARBA" id="ARBA00023110"/>
    </source>
</evidence>